<dbReference type="Pfam" id="PF00172">
    <property type="entry name" value="Zn_clus"/>
    <property type="match status" value="1"/>
</dbReference>
<evidence type="ECO:0000256" key="3">
    <source>
        <dbReference type="ARBA" id="ARBA00023242"/>
    </source>
</evidence>
<evidence type="ECO:0000256" key="4">
    <source>
        <dbReference type="SAM" id="MobiDB-lite"/>
    </source>
</evidence>
<dbReference type="GO" id="GO:0000981">
    <property type="term" value="F:DNA-binding transcription factor activity, RNA polymerase II-specific"/>
    <property type="evidence" value="ECO:0007669"/>
    <property type="project" value="InterPro"/>
</dbReference>
<keyword evidence="7" id="KW-1185">Reference proteome</keyword>
<dbReference type="PROSITE" id="PS50048">
    <property type="entry name" value="ZN2_CY6_FUNGAL_2"/>
    <property type="match status" value="1"/>
</dbReference>
<name>A0A2J6PHF9_9HELO</name>
<reference evidence="6 7" key="1">
    <citation type="submission" date="2016-05" db="EMBL/GenBank/DDBJ databases">
        <title>A degradative enzymes factory behind the ericoid mycorrhizal symbiosis.</title>
        <authorList>
            <consortium name="DOE Joint Genome Institute"/>
            <person name="Martino E."/>
            <person name="Morin E."/>
            <person name="Grelet G."/>
            <person name="Kuo A."/>
            <person name="Kohler A."/>
            <person name="Daghino S."/>
            <person name="Barry K."/>
            <person name="Choi C."/>
            <person name="Cichocki N."/>
            <person name="Clum A."/>
            <person name="Copeland A."/>
            <person name="Hainaut M."/>
            <person name="Haridas S."/>
            <person name="Labutti K."/>
            <person name="Lindquist E."/>
            <person name="Lipzen A."/>
            <person name="Khouja H.-R."/>
            <person name="Murat C."/>
            <person name="Ohm R."/>
            <person name="Olson A."/>
            <person name="Spatafora J."/>
            <person name="Veneault-Fourrey C."/>
            <person name="Henrissat B."/>
            <person name="Grigoriev I."/>
            <person name="Martin F."/>
            <person name="Perotto S."/>
        </authorList>
    </citation>
    <scope>NUCLEOTIDE SEQUENCE [LARGE SCALE GENOMIC DNA]</scope>
    <source>
        <strain evidence="6 7">UAMH 7357</strain>
    </source>
</reference>
<dbReference type="SMART" id="SM00066">
    <property type="entry name" value="GAL4"/>
    <property type="match status" value="1"/>
</dbReference>
<dbReference type="GO" id="GO:0006351">
    <property type="term" value="P:DNA-templated transcription"/>
    <property type="evidence" value="ECO:0007669"/>
    <property type="project" value="InterPro"/>
</dbReference>
<dbReference type="OrthoDB" id="2269373at2759"/>
<evidence type="ECO:0000256" key="2">
    <source>
        <dbReference type="ARBA" id="ARBA00022723"/>
    </source>
</evidence>
<dbReference type="CDD" id="cd12148">
    <property type="entry name" value="fungal_TF_MHR"/>
    <property type="match status" value="1"/>
</dbReference>
<organism evidence="6 7">
    <name type="scientific">Hyaloscypha hepaticicola</name>
    <dbReference type="NCBI Taxonomy" id="2082293"/>
    <lineage>
        <taxon>Eukaryota</taxon>
        <taxon>Fungi</taxon>
        <taxon>Dikarya</taxon>
        <taxon>Ascomycota</taxon>
        <taxon>Pezizomycotina</taxon>
        <taxon>Leotiomycetes</taxon>
        <taxon>Helotiales</taxon>
        <taxon>Hyaloscyphaceae</taxon>
        <taxon>Hyaloscypha</taxon>
    </lineage>
</organism>
<dbReference type="InterPro" id="IPR050613">
    <property type="entry name" value="Sec_Metabolite_Reg"/>
</dbReference>
<dbReference type="InterPro" id="IPR001138">
    <property type="entry name" value="Zn2Cys6_DnaBD"/>
</dbReference>
<dbReference type="STRING" id="1745343.A0A2J6PHF9"/>
<dbReference type="PANTHER" id="PTHR31001:SF85">
    <property type="entry name" value="ZN(II)2CYS6 TRANSCRIPTION FACTOR (EUROFUNG)"/>
    <property type="match status" value="1"/>
</dbReference>
<evidence type="ECO:0000313" key="7">
    <source>
        <dbReference type="Proteomes" id="UP000235672"/>
    </source>
</evidence>
<keyword evidence="3" id="KW-0539">Nucleus</keyword>
<dbReference type="PANTHER" id="PTHR31001">
    <property type="entry name" value="UNCHARACTERIZED TRANSCRIPTIONAL REGULATORY PROTEIN"/>
    <property type="match status" value="1"/>
</dbReference>
<dbReference type="AlphaFoldDB" id="A0A2J6PHF9"/>
<dbReference type="InterPro" id="IPR036864">
    <property type="entry name" value="Zn2-C6_fun-type_DNA-bd_sf"/>
</dbReference>
<dbReference type="PROSITE" id="PS00463">
    <property type="entry name" value="ZN2_CY6_FUNGAL_1"/>
    <property type="match status" value="1"/>
</dbReference>
<gene>
    <name evidence="6" type="ORF">NA56DRAFT_612160</name>
</gene>
<keyword evidence="2" id="KW-0479">Metal-binding</keyword>
<dbReference type="InterPro" id="IPR007219">
    <property type="entry name" value="XnlR_reg_dom"/>
</dbReference>
<dbReference type="GO" id="GO:0008270">
    <property type="term" value="F:zinc ion binding"/>
    <property type="evidence" value="ECO:0007669"/>
    <property type="project" value="InterPro"/>
</dbReference>
<protein>
    <recommendedName>
        <fullName evidence="5">Zn(2)-C6 fungal-type domain-containing protein</fullName>
    </recommendedName>
</protein>
<dbReference type="CDD" id="cd00067">
    <property type="entry name" value="GAL4"/>
    <property type="match status" value="1"/>
</dbReference>
<proteinExistence type="predicted"/>
<feature type="compositionally biased region" description="Polar residues" evidence="4">
    <location>
        <begin position="102"/>
        <end position="119"/>
    </location>
</feature>
<dbReference type="GO" id="GO:0005634">
    <property type="term" value="C:nucleus"/>
    <property type="evidence" value="ECO:0007669"/>
    <property type="project" value="UniProtKB-SubCell"/>
</dbReference>
<feature type="region of interest" description="Disordered" evidence="4">
    <location>
        <begin position="84"/>
        <end position="130"/>
    </location>
</feature>
<dbReference type="Proteomes" id="UP000235672">
    <property type="component" value="Unassembled WGS sequence"/>
</dbReference>
<dbReference type="Gene3D" id="4.10.240.10">
    <property type="entry name" value="Zn(2)-C6 fungal-type DNA-binding domain"/>
    <property type="match status" value="1"/>
</dbReference>
<comment type="subcellular location">
    <subcellularLocation>
        <location evidence="1">Nucleus</location>
    </subcellularLocation>
</comment>
<dbReference type="GO" id="GO:0003677">
    <property type="term" value="F:DNA binding"/>
    <property type="evidence" value="ECO:0007669"/>
    <property type="project" value="InterPro"/>
</dbReference>
<evidence type="ECO:0000256" key="1">
    <source>
        <dbReference type="ARBA" id="ARBA00004123"/>
    </source>
</evidence>
<dbReference type="Pfam" id="PF04082">
    <property type="entry name" value="Fungal_trans"/>
    <property type="match status" value="1"/>
</dbReference>
<dbReference type="EMBL" id="KZ613531">
    <property type="protein sequence ID" value="PMD13478.1"/>
    <property type="molecule type" value="Genomic_DNA"/>
</dbReference>
<evidence type="ECO:0000259" key="5">
    <source>
        <dbReference type="PROSITE" id="PS50048"/>
    </source>
</evidence>
<dbReference type="SUPFAM" id="SSF57701">
    <property type="entry name" value="Zn2/Cys6 DNA-binding domain"/>
    <property type="match status" value="1"/>
</dbReference>
<sequence>MSSAPPAPPPHKHSCLLCARRKIKCDKQDPKCSNCTKSHAECIYQAPPPPQRHRKRQADEELIARLNHYEELLRSHKIDFKPNNTVLTPKSVQEDHVGKASPSFQSQRLDAIPQSTGNSRDGRDRLSYPDSADVELRSSWISLSNELRSPPMQRLPSKVDATAQKPLGIEAFLLATVPQEQRHPEPRHIFRLWQIFVENVNPLLKIIHVPTFQQRIFEVSWNIPSISKPTQAIMFAVYTLAIGSLSPADCVKLFDQEKDVLFNQYRKSTIQSLIAAELLSTKDVEVLQAFVLFLLSDPDSESTATLTAVVLRIAQKMGLDKEKPSQKLSFFETEMRIRLWWQIRGLDARSRHMLHLCMPSPDFGNVRLPLNVNDSELHPNMAEAPSVHTGTTEMLYCLLKHEVGQWFRTSPLISKVVKSHAPRDLFGASQPLEVKDEAIGELERIYTEKYLRHCDPRIPLHFISLSISQLALCRMRFIAHHPRNQPDGGANMSQKESDFLFENGVKLLELDHECTNTQFSHSLLSHMTAKSQIDAMIYVLSELRRRAFGDLVVTAWKVINRLYEEHPHLTEDTTNTFYVELGDLTLSAWETRQRELVQRQGAHIEEITPQYIYSLMATRKRETVDNNTIPLGSDGFPGSTMLGIGGDGQLPGGWDPNPAFTTNFTMPSEFTDPLDWGYWNEFLQV</sequence>
<evidence type="ECO:0000313" key="6">
    <source>
        <dbReference type="EMBL" id="PMD13478.1"/>
    </source>
</evidence>
<accession>A0A2J6PHF9</accession>
<feature type="domain" description="Zn(2)-C6 fungal-type" evidence="5">
    <location>
        <begin position="14"/>
        <end position="44"/>
    </location>
</feature>